<dbReference type="InterPro" id="IPR006140">
    <property type="entry name" value="D-isomer_DH_NAD-bd"/>
</dbReference>
<gene>
    <name evidence="5" type="ORF">MCYG_01700</name>
</gene>
<evidence type="ECO:0000259" key="3">
    <source>
        <dbReference type="Pfam" id="PF00389"/>
    </source>
</evidence>
<evidence type="ECO:0000313" key="5">
    <source>
        <dbReference type="EMBL" id="EEQ28881.1"/>
    </source>
</evidence>
<dbReference type="GO" id="GO:0016618">
    <property type="term" value="F:hydroxypyruvate reductase [NAD(P)H] activity"/>
    <property type="evidence" value="ECO:0007669"/>
    <property type="project" value="TreeGrafter"/>
</dbReference>
<dbReference type="STRING" id="554155.C5FHQ1"/>
<evidence type="ECO:0000256" key="2">
    <source>
        <dbReference type="RuleBase" id="RU003719"/>
    </source>
</evidence>
<dbReference type="Pfam" id="PF02826">
    <property type="entry name" value="2-Hacid_dh_C"/>
    <property type="match status" value="1"/>
</dbReference>
<dbReference type="InterPro" id="IPR036291">
    <property type="entry name" value="NAD(P)-bd_dom_sf"/>
</dbReference>
<dbReference type="OMA" id="MRGHDFV"/>
<keyword evidence="6" id="KW-1185">Reference proteome</keyword>
<name>C5FHQ1_ARTOC</name>
<dbReference type="VEuPathDB" id="FungiDB:MCYG_01700"/>
<evidence type="ECO:0000259" key="4">
    <source>
        <dbReference type="Pfam" id="PF02826"/>
    </source>
</evidence>
<dbReference type="SUPFAM" id="SSF52283">
    <property type="entry name" value="Formate/glycerate dehydrogenase catalytic domain-like"/>
    <property type="match status" value="1"/>
</dbReference>
<feature type="domain" description="D-isomer specific 2-hydroxyacid dehydrogenase NAD-binding" evidence="4">
    <location>
        <begin position="123"/>
        <end position="306"/>
    </location>
</feature>
<dbReference type="eggNOG" id="KOG0069">
    <property type="taxonomic scope" value="Eukaryota"/>
</dbReference>
<dbReference type="RefSeq" id="XP_002848766.1">
    <property type="nucleotide sequence ID" value="XM_002848720.1"/>
</dbReference>
<comment type="similarity">
    <text evidence="2">Belongs to the D-isomer specific 2-hydroxyacid dehydrogenase family.</text>
</comment>
<dbReference type="AlphaFoldDB" id="C5FHQ1"/>
<evidence type="ECO:0000256" key="1">
    <source>
        <dbReference type="ARBA" id="ARBA00023002"/>
    </source>
</evidence>
<sequence length="343" mass="37773">MKPTVLYIGNPIRWHTERWAELEKRCNVLYYTKLPLPELIEALGEGGKYSTIDAVFRPSNTLANGFPLFDKELIPHLPPSLKIIASVNHGYDGEDTEALAQRKIWYCNGAGAANDSTADLALFLIIATFRRLSFCEHTVRSLRRGDFYDIQDKVVDVAQNPHGKVLGIVGMGEIGQAVATRAIALGMKIHYFGRKRKSEELESRLGGAVYHSELGSLLGVADCLLLACPLTPETHHLLNSKTFGMMKRGVRVINVGRGKCVDEEALADALDEGIVSAAGLDVYQEEPKINARLLDNWNVTLLPHTGGATIDTQANFEKITMDNIEAFFFGDGKPVTPVNKVEP</sequence>
<dbReference type="Proteomes" id="UP000002035">
    <property type="component" value="Unassembled WGS sequence"/>
</dbReference>
<reference evidence="6" key="1">
    <citation type="journal article" date="2012" name="MBio">
        <title>Comparative genome analysis of Trichophyton rubrum and related dermatophytes reveals candidate genes involved in infection.</title>
        <authorList>
            <person name="Martinez D.A."/>
            <person name="Oliver B.G."/>
            <person name="Graeser Y."/>
            <person name="Goldberg J.M."/>
            <person name="Li W."/>
            <person name="Martinez-Rossi N.M."/>
            <person name="Monod M."/>
            <person name="Shelest E."/>
            <person name="Barton R.C."/>
            <person name="Birch E."/>
            <person name="Brakhage A.A."/>
            <person name="Chen Z."/>
            <person name="Gurr S.J."/>
            <person name="Heiman D."/>
            <person name="Heitman J."/>
            <person name="Kosti I."/>
            <person name="Rossi A."/>
            <person name="Saif S."/>
            <person name="Samalova M."/>
            <person name="Saunders C.W."/>
            <person name="Shea T."/>
            <person name="Summerbell R.C."/>
            <person name="Xu J."/>
            <person name="Young S."/>
            <person name="Zeng Q."/>
            <person name="Birren B.W."/>
            <person name="Cuomo C.A."/>
            <person name="White T.C."/>
        </authorList>
    </citation>
    <scope>NUCLEOTIDE SEQUENCE [LARGE SCALE GENOMIC DNA]</scope>
    <source>
        <strain evidence="6">ATCC MYA-4605 / CBS 113480</strain>
    </source>
</reference>
<dbReference type="CDD" id="cd12168">
    <property type="entry name" value="Mand_dh_like"/>
    <property type="match status" value="1"/>
</dbReference>
<keyword evidence="1 2" id="KW-0560">Oxidoreductase</keyword>
<dbReference type="Gene3D" id="3.40.50.720">
    <property type="entry name" value="NAD(P)-binding Rossmann-like Domain"/>
    <property type="match status" value="2"/>
</dbReference>
<dbReference type="InterPro" id="IPR006139">
    <property type="entry name" value="D-isomer_2_OHA_DH_cat_dom"/>
</dbReference>
<dbReference type="GO" id="GO:0030267">
    <property type="term" value="F:glyoxylate reductase (NADPH) activity"/>
    <property type="evidence" value="ECO:0007669"/>
    <property type="project" value="TreeGrafter"/>
</dbReference>
<accession>C5FHQ1</accession>
<dbReference type="SUPFAM" id="SSF51735">
    <property type="entry name" value="NAD(P)-binding Rossmann-fold domains"/>
    <property type="match status" value="1"/>
</dbReference>
<organism evidence="5 6">
    <name type="scientific">Arthroderma otae (strain ATCC MYA-4605 / CBS 113480)</name>
    <name type="common">Microsporum canis</name>
    <dbReference type="NCBI Taxonomy" id="554155"/>
    <lineage>
        <taxon>Eukaryota</taxon>
        <taxon>Fungi</taxon>
        <taxon>Dikarya</taxon>
        <taxon>Ascomycota</taxon>
        <taxon>Pezizomycotina</taxon>
        <taxon>Eurotiomycetes</taxon>
        <taxon>Eurotiomycetidae</taxon>
        <taxon>Onygenales</taxon>
        <taxon>Arthrodermataceae</taxon>
        <taxon>Microsporum</taxon>
    </lineage>
</organism>
<dbReference type="HOGENOM" id="CLU_019796_1_2_1"/>
<dbReference type="EMBL" id="DS995702">
    <property type="protein sequence ID" value="EEQ28881.1"/>
    <property type="molecule type" value="Genomic_DNA"/>
</dbReference>
<dbReference type="InterPro" id="IPR050223">
    <property type="entry name" value="D-isomer_2-hydroxyacid_DH"/>
</dbReference>
<feature type="domain" description="D-isomer specific 2-hydroxyacid dehydrogenase catalytic" evidence="3">
    <location>
        <begin position="17"/>
        <end position="338"/>
    </location>
</feature>
<dbReference type="Pfam" id="PF00389">
    <property type="entry name" value="2-Hacid_dh"/>
    <property type="match status" value="1"/>
</dbReference>
<proteinExistence type="inferred from homology"/>
<protein>
    <submittedName>
        <fullName evidence="5">D-mandelate dehydrogenase</fullName>
    </submittedName>
</protein>
<dbReference type="PANTHER" id="PTHR10996:SF281">
    <property type="entry name" value="D-ISOMER SPECIFIC 2-HYDROXYACID DEHYDROGENASE NAD-BINDING DOMAIN-CONTAINING PROTEIN-RELATED"/>
    <property type="match status" value="1"/>
</dbReference>
<dbReference type="GO" id="GO:0051287">
    <property type="term" value="F:NAD binding"/>
    <property type="evidence" value="ECO:0007669"/>
    <property type="project" value="InterPro"/>
</dbReference>
<dbReference type="PANTHER" id="PTHR10996">
    <property type="entry name" value="2-HYDROXYACID DEHYDROGENASE-RELATED"/>
    <property type="match status" value="1"/>
</dbReference>
<dbReference type="GO" id="GO:0005829">
    <property type="term" value="C:cytosol"/>
    <property type="evidence" value="ECO:0007669"/>
    <property type="project" value="TreeGrafter"/>
</dbReference>
<evidence type="ECO:0000313" key="6">
    <source>
        <dbReference type="Proteomes" id="UP000002035"/>
    </source>
</evidence>
<dbReference type="OrthoDB" id="9991913at2759"/>
<dbReference type="GeneID" id="9227745"/>